<dbReference type="GO" id="GO:0003677">
    <property type="term" value="F:DNA binding"/>
    <property type="evidence" value="ECO:0007669"/>
    <property type="project" value="UniProtKB-KW"/>
</dbReference>
<dbReference type="SUPFAM" id="SSF56349">
    <property type="entry name" value="DNA breaking-rejoining enzymes"/>
    <property type="match status" value="1"/>
</dbReference>
<dbReference type="GO" id="GO:0016740">
    <property type="term" value="F:transferase activity"/>
    <property type="evidence" value="ECO:0007669"/>
    <property type="project" value="UniProtKB-KW"/>
</dbReference>
<evidence type="ECO:0000256" key="1">
    <source>
        <dbReference type="ARBA" id="ARBA00008857"/>
    </source>
</evidence>
<comment type="similarity">
    <text evidence="1">Belongs to the 'phage' integrase family.</text>
</comment>
<dbReference type="Gene3D" id="1.10.150.130">
    <property type="match status" value="1"/>
</dbReference>
<dbReference type="PANTHER" id="PTHR30349">
    <property type="entry name" value="PHAGE INTEGRASE-RELATED"/>
    <property type="match status" value="1"/>
</dbReference>
<dbReference type="GO" id="GO:0016787">
    <property type="term" value="F:hydrolase activity"/>
    <property type="evidence" value="ECO:0007669"/>
    <property type="project" value="UniProtKB-KW"/>
</dbReference>
<dbReference type="InterPro" id="IPR050090">
    <property type="entry name" value="Tyrosine_recombinase_XerCD"/>
</dbReference>
<evidence type="ECO:0000256" key="8">
    <source>
        <dbReference type="SAM" id="MobiDB-lite"/>
    </source>
</evidence>
<dbReference type="InterPro" id="IPR011010">
    <property type="entry name" value="DNA_brk_join_enz"/>
</dbReference>
<evidence type="ECO:0000256" key="2">
    <source>
        <dbReference type="ARBA" id="ARBA00016082"/>
    </source>
</evidence>
<keyword evidence="7" id="KW-1160">Virus entry into host cell</keyword>
<feature type="region of interest" description="Disordered" evidence="8">
    <location>
        <begin position="1"/>
        <end position="22"/>
    </location>
</feature>
<accession>A0A8S5SIY9</accession>
<keyword evidence="4" id="KW-0378">Hydrolase</keyword>
<organism evidence="10">
    <name type="scientific">Siphoviridae sp. ctFIm6</name>
    <dbReference type="NCBI Taxonomy" id="2827818"/>
    <lineage>
        <taxon>Viruses</taxon>
        <taxon>Duplodnaviria</taxon>
        <taxon>Heunggongvirae</taxon>
        <taxon>Uroviricota</taxon>
        <taxon>Caudoviricetes</taxon>
    </lineage>
</organism>
<dbReference type="InterPro" id="IPR010998">
    <property type="entry name" value="Integrase_recombinase_N"/>
</dbReference>
<evidence type="ECO:0000256" key="3">
    <source>
        <dbReference type="ARBA" id="ARBA00022679"/>
    </source>
</evidence>
<dbReference type="GO" id="GO:0075713">
    <property type="term" value="P:establishment of integrated proviral latency"/>
    <property type="evidence" value="ECO:0007669"/>
    <property type="project" value="UniProtKB-KW"/>
</dbReference>
<name>A0A8S5SIY9_9CAUD</name>
<dbReference type="Gene3D" id="1.10.443.10">
    <property type="entry name" value="Intergrase catalytic core"/>
    <property type="match status" value="1"/>
</dbReference>
<evidence type="ECO:0000256" key="7">
    <source>
        <dbReference type="ARBA" id="ARBA00023195"/>
    </source>
</evidence>
<keyword evidence="5" id="KW-0238">DNA-binding</keyword>
<keyword evidence="6" id="KW-0233">DNA recombination</keyword>
<dbReference type="GO" id="GO:0006310">
    <property type="term" value="P:DNA recombination"/>
    <property type="evidence" value="ECO:0007669"/>
    <property type="project" value="UniProtKB-KW"/>
</dbReference>
<proteinExistence type="inferred from homology"/>
<dbReference type="GO" id="GO:0015074">
    <property type="term" value="P:DNA integration"/>
    <property type="evidence" value="ECO:0007669"/>
    <property type="project" value="InterPro"/>
</dbReference>
<evidence type="ECO:0000313" key="10">
    <source>
        <dbReference type="EMBL" id="DAF51028.1"/>
    </source>
</evidence>
<dbReference type="InterPro" id="IPR013762">
    <property type="entry name" value="Integrase-like_cat_sf"/>
</dbReference>
<evidence type="ECO:0000259" key="9">
    <source>
        <dbReference type="PROSITE" id="PS51898"/>
    </source>
</evidence>
<dbReference type="InterPro" id="IPR002104">
    <property type="entry name" value="Integrase_catalytic"/>
</dbReference>
<sequence length="402" mass="45099">MPVLSHRKSSTQRKPSCWAYKNPPRSHALGRVSINCKGGMPLKTPKPRKLPSGNWFIQLRLGGESIPVTAATAKDCTREAAAIKAEWLARKRLPEKPEEPEQEPTLTVSIDEYIKRKSRTLSPSTIRGYRAIQKHRFQTVMQRPVDSIQDSEWQGLINAEMALASPKTVVNAFKFLRTVIRQQTGHEIPMNGLTLPLVPPADTAFLTADEIPKFVDAIKGSRVAVAALLALSSLRISEISALKWENIPKNPTFIKVSGAVVRGYDTAWVRKKQNKNRTSTRSVPILIPELSEAIERLRKPSGPIMDYDQDTLRVEVHKACQRAKITDVTVHGLRHSFASLAYHLQVPEKIAMEIGGWSDPGTMHKIYTHIAQSDITRYQTAMADFYSKKREVNANENANDKE</sequence>
<evidence type="ECO:0000256" key="5">
    <source>
        <dbReference type="ARBA" id="ARBA00023125"/>
    </source>
</evidence>
<dbReference type="PANTHER" id="PTHR30349:SF81">
    <property type="entry name" value="TYROSINE RECOMBINASE XERC"/>
    <property type="match status" value="1"/>
</dbReference>
<keyword evidence="7" id="KW-0229">DNA integration</keyword>
<dbReference type="EMBL" id="BK032608">
    <property type="protein sequence ID" value="DAF51028.1"/>
    <property type="molecule type" value="Genomic_DNA"/>
</dbReference>
<evidence type="ECO:0000256" key="6">
    <source>
        <dbReference type="ARBA" id="ARBA00023172"/>
    </source>
</evidence>
<dbReference type="PROSITE" id="PS51898">
    <property type="entry name" value="TYR_RECOMBINASE"/>
    <property type="match status" value="1"/>
</dbReference>
<keyword evidence="7" id="KW-1179">Viral genome integration</keyword>
<keyword evidence="3" id="KW-0808">Transferase</keyword>
<reference evidence="10" key="1">
    <citation type="journal article" date="2021" name="Proc. Natl. Acad. Sci. U.S.A.">
        <title>A Catalog of Tens of Thousands of Viruses from Human Metagenomes Reveals Hidden Associations with Chronic Diseases.</title>
        <authorList>
            <person name="Tisza M.J."/>
            <person name="Buck C.B."/>
        </authorList>
    </citation>
    <scope>NUCLEOTIDE SEQUENCE</scope>
    <source>
        <strain evidence="10">CtFIm6</strain>
    </source>
</reference>
<dbReference type="CDD" id="cd01189">
    <property type="entry name" value="INT_ICEBs1_C_like"/>
    <property type="match status" value="1"/>
</dbReference>
<feature type="compositionally biased region" description="Basic residues" evidence="8">
    <location>
        <begin position="1"/>
        <end position="11"/>
    </location>
</feature>
<protein>
    <recommendedName>
        <fullName evidence="2">Integrase</fullName>
    </recommendedName>
</protein>
<feature type="domain" description="Tyr recombinase" evidence="9">
    <location>
        <begin position="201"/>
        <end position="382"/>
    </location>
</feature>
<dbReference type="GO" id="GO:0044826">
    <property type="term" value="P:viral genome integration into host DNA"/>
    <property type="evidence" value="ECO:0007669"/>
    <property type="project" value="UniProtKB-KW"/>
</dbReference>
<dbReference type="Pfam" id="PF00589">
    <property type="entry name" value="Phage_integrase"/>
    <property type="match status" value="1"/>
</dbReference>
<evidence type="ECO:0000256" key="4">
    <source>
        <dbReference type="ARBA" id="ARBA00022801"/>
    </source>
</evidence>